<reference evidence="4 5" key="1">
    <citation type="submission" date="2019-03" db="EMBL/GenBank/DDBJ databases">
        <title>Metabolic reconstructions from genomes of highly enriched 'Candidatus Accumulibacter' and 'Candidatus Competibacter' bioreactor populations.</title>
        <authorList>
            <person name="Annavajhala M.K."/>
            <person name="Welles L."/>
            <person name="Abbas B."/>
            <person name="Sorokin D."/>
            <person name="Park H."/>
            <person name="Van Loosdrecht M."/>
            <person name="Chandran K."/>
        </authorList>
    </citation>
    <scope>NUCLEOTIDE SEQUENCE [LARGE SCALE GENOMIC DNA]</scope>
    <source>
        <strain evidence="4 5">SBR_G</strain>
    </source>
</reference>
<proteinExistence type="predicted"/>
<feature type="compositionally biased region" description="Low complexity" evidence="2">
    <location>
        <begin position="151"/>
        <end position="165"/>
    </location>
</feature>
<dbReference type="InterPro" id="IPR046342">
    <property type="entry name" value="CBS_dom_sf"/>
</dbReference>
<name>A0ABX1TN73_9GAMM</name>
<dbReference type="Proteomes" id="UP000760480">
    <property type="component" value="Unassembled WGS sequence"/>
</dbReference>
<evidence type="ECO:0000313" key="4">
    <source>
        <dbReference type="EMBL" id="NMQ20862.1"/>
    </source>
</evidence>
<dbReference type="SUPFAM" id="SSF54631">
    <property type="entry name" value="CBS-domain pair"/>
    <property type="match status" value="1"/>
</dbReference>
<feature type="domain" description="CBS" evidence="3">
    <location>
        <begin position="40"/>
        <end position="100"/>
    </location>
</feature>
<feature type="region of interest" description="Disordered" evidence="2">
    <location>
        <begin position="88"/>
        <end position="166"/>
    </location>
</feature>
<dbReference type="InterPro" id="IPR000644">
    <property type="entry name" value="CBS_dom"/>
</dbReference>
<evidence type="ECO:0000313" key="5">
    <source>
        <dbReference type="Proteomes" id="UP000760480"/>
    </source>
</evidence>
<organism evidence="4 5">
    <name type="scientific">Candidatus Competibacter phosphatis</name>
    <dbReference type="NCBI Taxonomy" id="221280"/>
    <lineage>
        <taxon>Bacteria</taxon>
        <taxon>Pseudomonadati</taxon>
        <taxon>Pseudomonadota</taxon>
        <taxon>Gammaproteobacteria</taxon>
        <taxon>Candidatus Competibacteraceae</taxon>
        <taxon>Candidatus Competibacter</taxon>
    </lineage>
</organism>
<feature type="compositionally biased region" description="Basic and acidic residues" evidence="2">
    <location>
        <begin position="128"/>
        <end position="140"/>
    </location>
</feature>
<feature type="compositionally biased region" description="Basic residues" evidence="2">
    <location>
        <begin position="102"/>
        <end position="114"/>
    </location>
</feature>
<evidence type="ECO:0000256" key="2">
    <source>
        <dbReference type="SAM" id="MobiDB-lite"/>
    </source>
</evidence>
<keyword evidence="1" id="KW-0129">CBS domain</keyword>
<protein>
    <submittedName>
        <fullName evidence="4">CBS domain-containing protein</fullName>
    </submittedName>
</protein>
<gene>
    <name evidence="4" type="ORF">E4P82_17700</name>
</gene>
<accession>A0ABX1TN73</accession>
<evidence type="ECO:0000259" key="3">
    <source>
        <dbReference type="PROSITE" id="PS51371"/>
    </source>
</evidence>
<dbReference type="PROSITE" id="PS51371">
    <property type="entry name" value="CBS"/>
    <property type="match status" value="1"/>
</dbReference>
<dbReference type="Gene3D" id="3.10.580.10">
    <property type="entry name" value="CBS-domain"/>
    <property type="match status" value="1"/>
</dbReference>
<sequence length="209" mass="22674">MKPAYRPLPLHRLDRGIRHARPKQQLPWRVTADDPALSVMTDLCQVAAVTTELSIPLDQGLDIMIKRGVRVLLVVDADDHILGLVTSRDIDGEKSPPDSRQGRLRPRGLARLRRHDSPSETGGANDGRLIDRASGRHYRDPAAGQPSARPGVGNRSRNRNTGGTRPLLALGDRLAAGVEHQSIAATDHLCRIGEGRGSIVITASAIRVD</sequence>
<comment type="caution">
    <text evidence="4">The sequence shown here is derived from an EMBL/GenBank/DDBJ whole genome shotgun (WGS) entry which is preliminary data.</text>
</comment>
<evidence type="ECO:0000256" key="1">
    <source>
        <dbReference type="PROSITE-ProRule" id="PRU00703"/>
    </source>
</evidence>
<dbReference type="Pfam" id="PF00571">
    <property type="entry name" value="CBS"/>
    <property type="match status" value="1"/>
</dbReference>
<dbReference type="EMBL" id="SPMZ01000066">
    <property type="protein sequence ID" value="NMQ20862.1"/>
    <property type="molecule type" value="Genomic_DNA"/>
</dbReference>
<feature type="compositionally biased region" description="Basic and acidic residues" evidence="2">
    <location>
        <begin position="88"/>
        <end position="101"/>
    </location>
</feature>
<keyword evidence="5" id="KW-1185">Reference proteome</keyword>